<evidence type="ECO:0000313" key="2">
    <source>
        <dbReference type="Proteomes" id="UP000827872"/>
    </source>
</evidence>
<organism evidence="1 2">
    <name type="scientific">Sphaerodactylus townsendi</name>
    <dbReference type="NCBI Taxonomy" id="933632"/>
    <lineage>
        <taxon>Eukaryota</taxon>
        <taxon>Metazoa</taxon>
        <taxon>Chordata</taxon>
        <taxon>Craniata</taxon>
        <taxon>Vertebrata</taxon>
        <taxon>Euteleostomi</taxon>
        <taxon>Lepidosauria</taxon>
        <taxon>Squamata</taxon>
        <taxon>Bifurcata</taxon>
        <taxon>Gekkota</taxon>
        <taxon>Sphaerodactylidae</taxon>
        <taxon>Sphaerodactylus</taxon>
    </lineage>
</organism>
<name>A0ACB8FDE4_9SAUR</name>
<reference evidence="1" key="1">
    <citation type="submission" date="2021-08" db="EMBL/GenBank/DDBJ databases">
        <title>The first chromosome-level gecko genome reveals the dynamic sex chromosomes of Neotropical dwarf geckos (Sphaerodactylidae: Sphaerodactylus).</title>
        <authorList>
            <person name="Pinto B.J."/>
            <person name="Keating S.E."/>
            <person name="Gamble T."/>
        </authorList>
    </citation>
    <scope>NUCLEOTIDE SEQUENCE</scope>
    <source>
        <strain evidence="1">TG3544</strain>
    </source>
</reference>
<comment type="caution">
    <text evidence="1">The sequence shown here is derived from an EMBL/GenBank/DDBJ whole genome shotgun (WGS) entry which is preliminary data.</text>
</comment>
<dbReference type="EMBL" id="CM037622">
    <property type="protein sequence ID" value="KAH8003463.1"/>
    <property type="molecule type" value="Genomic_DNA"/>
</dbReference>
<accession>A0ACB8FDE4</accession>
<protein>
    <submittedName>
        <fullName evidence="1">Uncharacterized protein</fullName>
    </submittedName>
</protein>
<evidence type="ECO:0000313" key="1">
    <source>
        <dbReference type="EMBL" id="KAH8003463.1"/>
    </source>
</evidence>
<keyword evidence="2" id="KW-1185">Reference proteome</keyword>
<gene>
    <name evidence="1" type="ORF">K3G42_018996</name>
</gene>
<dbReference type="Proteomes" id="UP000827872">
    <property type="component" value="Linkage Group LG09"/>
</dbReference>
<sequence>MLTACCLLALCCSPGAISLLLRSRRVDGGNDRPILGTDLSEDKCSVKFCHVVQADELTHWNPAIVLPELHNRLYGWHNCITYKKALQYSVLVGIVGILAQETDFESFQKFGSSYIAASYVKFIESAGARVVPIRLNRSDEEYNKIFYSINGILYPGGGVDLKTSEFSRVAKIFYRKALEANERGDYFPVWGTCLGHQLLSYLTCGENLLTWTNTDNFAFPLNFTKDAKGTKMFADFPDDLLQEMASDPVTSNFHFWSLSVQNFTNNEKLRSFYKVLTTNVHGNIEFISTMEAYAYPVYGVQWHPEKNPFEWNNRTGIPHSRSAMRVTYYIADFLVNEAQKSNHQFSSKKEEAEALIYNFNPVFTGRFSSFDQAYFFD</sequence>
<proteinExistence type="predicted"/>